<dbReference type="NCBIfam" id="TIGR03000">
    <property type="entry name" value="plancto_dom_1"/>
    <property type="match status" value="1"/>
</dbReference>
<reference evidence="2" key="1">
    <citation type="submission" date="2017-06" db="EMBL/GenBank/DDBJ databases">
        <title>Genome analysis of Fimbriiglobus ruber SP5, the first member of the order Planctomycetales with confirmed chitinolytic capability.</title>
        <authorList>
            <person name="Ravin N.V."/>
            <person name="Rakitin A.L."/>
            <person name="Ivanova A.A."/>
            <person name="Beletsky A.V."/>
            <person name="Kulichevskaya I.S."/>
            <person name="Mardanov A.V."/>
            <person name="Dedysh S.N."/>
        </authorList>
    </citation>
    <scope>NUCLEOTIDE SEQUENCE [LARGE SCALE GENOMIC DNA]</scope>
    <source>
        <strain evidence="2">SP5</strain>
    </source>
</reference>
<keyword evidence="2" id="KW-1185">Reference proteome</keyword>
<dbReference type="Proteomes" id="UP000214646">
    <property type="component" value="Unassembled WGS sequence"/>
</dbReference>
<gene>
    <name evidence="1" type="ORF">FRUB_00634</name>
</gene>
<dbReference type="InterPro" id="IPR017460">
    <property type="entry name" value="CHP03000_planctomycetes"/>
</dbReference>
<organism evidence="1 2">
    <name type="scientific">Fimbriiglobus ruber</name>
    <dbReference type="NCBI Taxonomy" id="1908690"/>
    <lineage>
        <taxon>Bacteria</taxon>
        <taxon>Pseudomonadati</taxon>
        <taxon>Planctomycetota</taxon>
        <taxon>Planctomycetia</taxon>
        <taxon>Gemmatales</taxon>
        <taxon>Gemmataceae</taxon>
        <taxon>Fimbriiglobus</taxon>
    </lineage>
</organism>
<name>A0A225EF00_9BACT</name>
<accession>A0A225EF00</accession>
<comment type="caution">
    <text evidence="1">The sequence shown here is derived from an EMBL/GenBank/DDBJ whole genome shotgun (WGS) entry which is preliminary data.</text>
</comment>
<dbReference type="EMBL" id="NIDE01000001">
    <property type="protein sequence ID" value="OWK46935.1"/>
    <property type="molecule type" value="Genomic_DNA"/>
</dbReference>
<evidence type="ECO:0000313" key="1">
    <source>
        <dbReference type="EMBL" id="OWK46935.1"/>
    </source>
</evidence>
<evidence type="ECO:0000313" key="2">
    <source>
        <dbReference type="Proteomes" id="UP000214646"/>
    </source>
</evidence>
<sequence>MYGPPVPTFGITTGSFGGSDVDKTFFSNPPPASSVYFGISSNGNRGAYPRGPYLSSLVVPPPSIQFVPTAPVVAPNGAPGIRIAVRVPQPDADLWVEKTAMKQRGVDRVFDSPPLEEGKTYRYSMIVRWNENGQEHAESRTVIGRAGQTFSVDFTKPDEAAAALGVQE</sequence>
<dbReference type="AlphaFoldDB" id="A0A225EF00"/>
<proteinExistence type="predicted"/>
<protein>
    <submittedName>
        <fullName evidence="1">Uncharacterized protein</fullName>
    </submittedName>
</protein>